<dbReference type="PANTHER" id="PTHR33116">
    <property type="entry name" value="REVERSE TRANSCRIPTASE ZINC-BINDING DOMAIN-CONTAINING PROTEIN-RELATED-RELATED"/>
    <property type="match status" value="1"/>
</dbReference>
<dbReference type="EMBL" id="OIVN01005957">
    <property type="protein sequence ID" value="SPD24626.1"/>
    <property type="molecule type" value="Genomic_DNA"/>
</dbReference>
<evidence type="ECO:0000313" key="1">
    <source>
        <dbReference type="EMBL" id="SPD24626.1"/>
    </source>
</evidence>
<dbReference type="PANTHER" id="PTHR33116:SF86">
    <property type="entry name" value="REVERSE TRANSCRIPTASE DOMAIN-CONTAINING PROTEIN"/>
    <property type="match status" value="1"/>
</dbReference>
<name>A0A2N9IFP2_FAGSY</name>
<dbReference type="AlphaFoldDB" id="A0A2N9IFP2"/>
<proteinExistence type="predicted"/>
<organism evidence="1">
    <name type="scientific">Fagus sylvatica</name>
    <name type="common">Beechnut</name>
    <dbReference type="NCBI Taxonomy" id="28930"/>
    <lineage>
        <taxon>Eukaryota</taxon>
        <taxon>Viridiplantae</taxon>
        <taxon>Streptophyta</taxon>
        <taxon>Embryophyta</taxon>
        <taxon>Tracheophyta</taxon>
        <taxon>Spermatophyta</taxon>
        <taxon>Magnoliopsida</taxon>
        <taxon>eudicotyledons</taxon>
        <taxon>Gunneridae</taxon>
        <taxon>Pentapetalae</taxon>
        <taxon>rosids</taxon>
        <taxon>fabids</taxon>
        <taxon>Fagales</taxon>
        <taxon>Fagaceae</taxon>
        <taxon>Fagus</taxon>
    </lineage>
</organism>
<evidence type="ECO:0008006" key="2">
    <source>
        <dbReference type="Google" id="ProtNLM"/>
    </source>
</evidence>
<gene>
    <name evidence="1" type="ORF">FSB_LOCUS52508</name>
</gene>
<accession>A0A2N9IFP2</accession>
<sequence>MIQSHQKRRLKDELQMKKIPENAHYLGASLFSSGRRTRDFSFLQDKLEARLKVGICNTLDAATRWFWWNPKKDKGGFLAWKAWEQLCCLRIHGGLGFRSAKKSNKAFIAKITWMVASKRISLCLVALRNRSKYASNTWKAVKRMKSLINKGACFLVGDGVLINVWRDPWIPWLSNFNPNPKNESIPIGPRVVTTLIDVTTNFWNLTLLSELFDANSIEAILKIMLPASPQEDRLIWVVDPKGKFSVKSAFKLSQSPIMADPVVDWSTLWKLKIHDRLKMFI</sequence>
<reference evidence="1" key="1">
    <citation type="submission" date="2018-02" db="EMBL/GenBank/DDBJ databases">
        <authorList>
            <person name="Cohen D.B."/>
            <person name="Kent A.D."/>
        </authorList>
    </citation>
    <scope>NUCLEOTIDE SEQUENCE</scope>
</reference>
<protein>
    <recommendedName>
        <fullName evidence="2">Reverse transcriptase zinc-binding domain-containing protein</fullName>
    </recommendedName>
</protein>